<dbReference type="InterPro" id="IPR008979">
    <property type="entry name" value="Galactose-bd-like_sf"/>
</dbReference>
<keyword evidence="2" id="KW-0732">Signal</keyword>
<evidence type="ECO:0000256" key="1">
    <source>
        <dbReference type="ARBA" id="ARBA00022801"/>
    </source>
</evidence>
<evidence type="ECO:0000313" key="4">
    <source>
        <dbReference type="EMBL" id="RNL55797.1"/>
    </source>
</evidence>
<organism evidence="4 5">
    <name type="scientific">Pedobacter jejuensis</name>
    <dbReference type="NCBI Taxonomy" id="1268550"/>
    <lineage>
        <taxon>Bacteria</taxon>
        <taxon>Pseudomonadati</taxon>
        <taxon>Bacteroidota</taxon>
        <taxon>Sphingobacteriia</taxon>
        <taxon>Sphingobacteriales</taxon>
        <taxon>Sphingobacteriaceae</taxon>
        <taxon>Pedobacter</taxon>
    </lineage>
</organism>
<proteinExistence type="predicted"/>
<evidence type="ECO:0000256" key="2">
    <source>
        <dbReference type="SAM" id="SignalP"/>
    </source>
</evidence>
<dbReference type="PANTHER" id="PTHR22901">
    <property type="entry name" value="SIALATE O-ACETYLESTERASE"/>
    <property type="match status" value="1"/>
</dbReference>
<dbReference type="SUPFAM" id="SSF49785">
    <property type="entry name" value="Galactose-binding domain-like"/>
    <property type="match status" value="1"/>
</dbReference>
<dbReference type="Gene3D" id="2.60.120.260">
    <property type="entry name" value="Galactose-binding domain-like"/>
    <property type="match status" value="1"/>
</dbReference>
<evidence type="ECO:0000259" key="3">
    <source>
        <dbReference type="Pfam" id="PF03629"/>
    </source>
</evidence>
<dbReference type="OrthoDB" id="9816001at2"/>
<evidence type="ECO:0000313" key="5">
    <source>
        <dbReference type="Proteomes" id="UP000274046"/>
    </source>
</evidence>
<keyword evidence="1" id="KW-0378">Hydrolase</keyword>
<feature type="domain" description="Sialate O-acetylesterase" evidence="3">
    <location>
        <begin position="413"/>
        <end position="530"/>
    </location>
</feature>
<dbReference type="EMBL" id="RBEE01000004">
    <property type="protein sequence ID" value="RNL55797.1"/>
    <property type="molecule type" value="Genomic_DNA"/>
</dbReference>
<name>A0A3N0C0T0_9SPHI</name>
<dbReference type="SUPFAM" id="SSF52266">
    <property type="entry name" value="SGNH hydrolase"/>
    <property type="match status" value="1"/>
</dbReference>
<dbReference type="AlphaFoldDB" id="A0A3N0C0T0"/>
<comment type="caution">
    <text evidence="4">The sequence shown here is derived from an EMBL/GenBank/DDBJ whole genome shotgun (WGS) entry which is preliminary data.</text>
</comment>
<dbReference type="GO" id="GO:0001681">
    <property type="term" value="F:sialate O-acetylesterase activity"/>
    <property type="evidence" value="ECO:0007669"/>
    <property type="project" value="InterPro"/>
</dbReference>
<dbReference type="InterPro" id="IPR039329">
    <property type="entry name" value="SIAE"/>
</dbReference>
<accession>A0A3N0C0T0</accession>
<dbReference type="GO" id="GO:0005975">
    <property type="term" value="P:carbohydrate metabolic process"/>
    <property type="evidence" value="ECO:0007669"/>
    <property type="project" value="TreeGrafter"/>
</dbReference>
<sequence length="652" mass="74133">MIKIILFICLSCLSFSGFATIKLPSLVGNNMVLQREKPIKIWGYGTPGEKIVLKFAEKDFTTTTSSSGKWEITMPKMKAGGPYQMVLTGENKITLSNILIGDLWICSGQSNMEFNLKDVFNADREVNAANYPQIRLYSIDKQISLTEKEDTKGSWNLCTSDNAKYFSAIGYFFGRRINQDLKVPIGLINASWGGTVIESWICKDGLLNEETFGKKAQEVSKFDTATYNKNQRLLNNKWVADFNRQDEGFKDGNYIWGNANSSNWNNINMPNGWEFTGKPDLWEMDGIVWFKKEVELTEKDLQQNAILNLGVILNADKTFFNGVLIGETDDAWGKVRNYTIPKKLLKIGKNTITVRIENYGGDGGFSNKADQFYIYTNEKTTNLAGEWKYKIGYKLTTYNRPEKQINPNTLPTLMYNNMISPLVDLSIKGVLWYQGESNWDRGYQYRELFPRMISDWRMKFKDKDFPFLFVQLANYHKKSDNPADSYLAEVREAQDLTQKVENTGMVTAIDVGDAANIHPKNKQEVGRRLALLAEKQVYNLDADSLSSSYESFKINGNSIQLKFKNVYDGLKSKSGILGNFQIAGANKVWYWANAKITSKNTIDVSSDKVQDPIAVRYAWEDNPAEANVINSKGLPLFPFRTDDWKGISYGKK</sequence>
<dbReference type="Pfam" id="PF03629">
    <property type="entry name" value="SASA"/>
    <property type="match status" value="2"/>
</dbReference>
<gene>
    <name evidence="4" type="ORF">D7004_03305</name>
</gene>
<keyword evidence="5" id="KW-1185">Reference proteome</keyword>
<dbReference type="Gene3D" id="3.40.50.1110">
    <property type="entry name" value="SGNH hydrolase"/>
    <property type="match status" value="1"/>
</dbReference>
<feature type="domain" description="Sialate O-acetylesterase" evidence="3">
    <location>
        <begin position="102"/>
        <end position="204"/>
    </location>
</feature>
<feature type="signal peptide" evidence="2">
    <location>
        <begin position="1"/>
        <end position="19"/>
    </location>
</feature>
<feature type="chain" id="PRO_5018144950" evidence="2">
    <location>
        <begin position="20"/>
        <end position="652"/>
    </location>
</feature>
<reference evidence="4 5" key="1">
    <citation type="submission" date="2018-10" db="EMBL/GenBank/DDBJ databases">
        <title>Genome sequencing of Pedobacter jejuensis TNB23.</title>
        <authorList>
            <person name="Cho Y.-J."/>
            <person name="Cho A."/>
            <person name="Kim O.-S."/>
        </authorList>
    </citation>
    <scope>NUCLEOTIDE SEQUENCE [LARGE SCALE GENOMIC DNA]</scope>
    <source>
        <strain evidence="4 5">TNB23</strain>
    </source>
</reference>
<dbReference type="InterPro" id="IPR005181">
    <property type="entry name" value="SASA"/>
</dbReference>
<dbReference type="InterPro" id="IPR036514">
    <property type="entry name" value="SGNH_hydro_sf"/>
</dbReference>
<dbReference type="Proteomes" id="UP000274046">
    <property type="component" value="Unassembled WGS sequence"/>
</dbReference>
<protein>
    <submittedName>
        <fullName evidence="4">9-O-acetylesterase</fullName>
    </submittedName>
</protein>
<dbReference type="PANTHER" id="PTHR22901:SF0">
    <property type="entry name" value="SIALATE O-ACETYLESTERASE"/>
    <property type="match status" value="1"/>
</dbReference>